<evidence type="ECO:0000313" key="1">
    <source>
        <dbReference type="EMBL" id="QTX14972.1"/>
    </source>
</evidence>
<dbReference type="EMBL" id="MN956836">
    <property type="protein sequence ID" value="QTX14972.1"/>
    <property type="molecule type" value="Genomic_DNA"/>
</dbReference>
<geneLocation type="plasmid" evidence="1">
    <name>p17-15-vir-like</name>
</geneLocation>
<proteinExistence type="predicted"/>
<keyword evidence="1" id="KW-0614">Plasmid</keyword>
<protein>
    <submittedName>
        <fullName evidence="1">Uncharacterized protein</fullName>
    </submittedName>
</protein>
<sequence>MNGQPPSTWSGLYVQLYTSSKQSNKNTIFTRLSLDSKVAINHLLSAEEPGAAL</sequence>
<organism evidence="1">
    <name type="scientific">Klebsiella pneumoniae</name>
    <dbReference type="NCBI Taxonomy" id="573"/>
    <lineage>
        <taxon>Bacteria</taxon>
        <taxon>Pseudomonadati</taxon>
        <taxon>Pseudomonadota</taxon>
        <taxon>Gammaproteobacteria</taxon>
        <taxon>Enterobacterales</taxon>
        <taxon>Enterobacteriaceae</taxon>
        <taxon>Klebsiella/Raoultella group</taxon>
        <taxon>Klebsiella</taxon>
        <taxon>Klebsiella pneumoniae complex</taxon>
    </lineage>
</organism>
<reference evidence="1" key="1">
    <citation type="submission" date="2020-01" db="EMBL/GenBank/DDBJ databases">
        <authorList>
            <person name="Qin S."/>
        </authorList>
    </citation>
    <scope>NUCLEOTIDE SEQUENCE</scope>
    <source>
        <strain evidence="1">CVir17-16-YZ6g</strain>
        <plasmid evidence="1">p17-15-vir-like</plasmid>
    </source>
</reference>
<name>A0A8B0T018_KLEPN</name>
<dbReference type="AlphaFoldDB" id="A0A8B0T018"/>
<accession>A0A8B0T018</accession>